<feature type="region of interest" description="Disordered" evidence="1">
    <location>
        <begin position="1"/>
        <end position="65"/>
    </location>
</feature>
<name>A0A803NT95_CANSA</name>
<accession>A0A803NT95</accession>
<keyword evidence="4" id="KW-1185">Reference proteome</keyword>
<dbReference type="EMBL" id="UZAU01000177">
    <property type="status" value="NOT_ANNOTATED_CDS"/>
    <property type="molecule type" value="Genomic_DNA"/>
</dbReference>
<evidence type="ECO:0000256" key="1">
    <source>
        <dbReference type="SAM" id="MobiDB-lite"/>
    </source>
</evidence>
<sequence length="323" mass="36834">MAGHGRPRKGPSQGRGKSRTKLEAKKPKKRGSSSTADVKKTKRMDEILGVEPMEFSDEEDRVGSEDLDDPGLIYVLQAPVTPRSSLKSIKQQEVVCLDFAFFLKANQKCAKSIKEGNASIPPVLKSESVKKNLVNSFENKCRTKIKINMEDIEDEIAFWNPSIVCYILGANPPLAILESFARQLLQDNVDKVGLLSYDIFLIQFNDVAIRDEILSGGYIFFNKRPVIMKEWDPNMNVKKEDIRAVPIWVQLEDLELKYWGEKSLFKIIRQVGKPIMVDAITKQRDKLAFRRVLIEVLLNQPLPDLIWFEDEFGSNVSVQVKYE</sequence>
<evidence type="ECO:0000259" key="2">
    <source>
        <dbReference type="Pfam" id="PF14111"/>
    </source>
</evidence>
<evidence type="ECO:0000313" key="3">
    <source>
        <dbReference type="EnsemblPlants" id="cds.evm.model.02.1342"/>
    </source>
</evidence>
<dbReference type="AlphaFoldDB" id="A0A803NT95"/>
<dbReference type="Pfam" id="PF14111">
    <property type="entry name" value="DUF4283"/>
    <property type="match status" value="1"/>
</dbReference>
<evidence type="ECO:0000313" key="4">
    <source>
        <dbReference type="Proteomes" id="UP000596661"/>
    </source>
</evidence>
<feature type="domain" description="DUF4283" evidence="2">
    <location>
        <begin position="158"/>
        <end position="237"/>
    </location>
</feature>
<dbReference type="PANTHER" id="PTHR33233:SF17">
    <property type="entry name" value="DUF4283 DOMAIN-CONTAINING PROTEIN"/>
    <property type="match status" value="1"/>
</dbReference>
<reference evidence="3" key="1">
    <citation type="submission" date="2018-11" db="EMBL/GenBank/DDBJ databases">
        <authorList>
            <person name="Grassa J C."/>
        </authorList>
    </citation>
    <scope>NUCLEOTIDE SEQUENCE [LARGE SCALE GENOMIC DNA]</scope>
</reference>
<dbReference type="EnsemblPlants" id="evm.model.02.1342">
    <property type="protein sequence ID" value="cds.evm.model.02.1342"/>
    <property type="gene ID" value="evm.TU.02.1342"/>
</dbReference>
<proteinExistence type="predicted"/>
<feature type="compositionally biased region" description="Acidic residues" evidence="1">
    <location>
        <begin position="54"/>
        <end position="65"/>
    </location>
</feature>
<feature type="compositionally biased region" description="Basic and acidic residues" evidence="1">
    <location>
        <begin position="37"/>
        <end position="46"/>
    </location>
</feature>
<dbReference type="InterPro" id="IPR025558">
    <property type="entry name" value="DUF4283"/>
</dbReference>
<organism evidence="3 4">
    <name type="scientific">Cannabis sativa</name>
    <name type="common">Hemp</name>
    <name type="synonym">Marijuana</name>
    <dbReference type="NCBI Taxonomy" id="3483"/>
    <lineage>
        <taxon>Eukaryota</taxon>
        <taxon>Viridiplantae</taxon>
        <taxon>Streptophyta</taxon>
        <taxon>Embryophyta</taxon>
        <taxon>Tracheophyta</taxon>
        <taxon>Spermatophyta</taxon>
        <taxon>Magnoliopsida</taxon>
        <taxon>eudicotyledons</taxon>
        <taxon>Gunneridae</taxon>
        <taxon>Pentapetalae</taxon>
        <taxon>rosids</taxon>
        <taxon>fabids</taxon>
        <taxon>Rosales</taxon>
        <taxon>Cannabaceae</taxon>
        <taxon>Cannabis</taxon>
    </lineage>
</organism>
<dbReference type="Proteomes" id="UP000596661">
    <property type="component" value="Chromosome 2"/>
</dbReference>
<reference evidence="3" key="2">
    <citation type="submission" date="2021-03" db="UniProtKB">
        <authorList>
            <consortium name="EnsemblPlants"/>
        </authorList>
    </citation>
    <scope>IDENTIFICATION</scope>
</reference>
<protein>
    <recommendedName>
        <fullName evidence="2">DUF4283 domain-containing protein</fullName>
    </recommendedName>
</protein>
<dbReference type="PANTHER" id="PTHR33233">
    <property type="entry name" value="ENDONUCLEASE/EXONUCLEASE/PHOSPHATASE"/>
    <property type="match status" value="1"/>
</dbReference>
<dbReference type="Gramene" id="evm.model.02.1342">
    <property type="protein sequence ID" value="cds.evm.model.02.1342"/>
    <property type="gene ID" value="evm.TU.02.1342"/>
</dbReference>